<evidence type="ECO:0000256" key="1">
    <source>
        <dbReference type="ARBA" id="ARBA00022676"/>
    </source>
</evidence>
<dbReference type="Pfam" id="PF01075">
    <property type="entry name" value="Glyco_transf_9"/>
    <property type="match status" value="1"/>
</dbReference>
<evidence type="ECO:0000313" key="3">
    <source>
        <dbReference type="EMBL" id="MDT0349372.1"/>
    </source>
</evidence>
<keyword evidence="4" id="KW-1185">Reference proteome</keyword>
<dbReference type="RefSeq" id="WP_311555389.1">
    <property type="nucleotide sequence ID" value="NZ_JAVREJ010000003.1"/>
</dbReference>
<evidence type="ECO:0000313" key="4">
    <source>
        <dbReference type="Proteomes" id="UP001183202"/>
    </source>
</evidence>
<sequence>MAVTDPATTRPPRTPCGAAAPHRIMSAFRHPGADRGGRVDLAAARRILVVRPDNIGDVVLLTPALRALRAAAPHARIELLASPAGTAVAAMIPELDGVLTVSPNWQQLTAPADAAGAEAAVRAEREVLDRITAGRYDVMLVFTSFSQSPWPVAHLGLLAGIGTRVVHSREFAGAVATHWVTPPPDATHHVDRSLHLIEAIGVPLQGRTPSLRIPASAYADADDLLADALAGRPADHRTAGDTVRMRAMAGATTATTRLHRSTPGSAPARPTRRFALLVPGASCPSRRYPATRFGAAAAAIAASGLPVLVAGTAAEAGLVDEVVRSAGSPDVRALPAVGLPVFTALIARAAVALTNNSGGLHLAEATGTPVVVTYAGTERLGDVAPRAVPCALLQVPVPCSPCRQLSCPFHLECLDVAPQRLADAALRLAAPGTAGPALSPSGVPAPDDPPSDIPVSGIPEEDRWLHIPTPWIA</sequence>
<accession>A0ABU2N605</accession>
<dbReference type="InterPro" id="IPR051199">
    <property type="entry name" value="LPS_LOS_Heptosyltrfase"/>
</dbReference>
<dbReference type="PANTHER" id="PTHR30160">
    <property type="entry name" value="TETRAACYLDISACCHARIDE 4'-KINASE-RELATED"/>
    <property type="match status" value="1"/>
</dbReference>
<gene>
    <name evidence="3" type="ORF">RM445_07505</name>
</gene>
<organism evidence="3 4">
    <name type="scientific">Pseudonocardia charpentierae</name>
    <dbReference type="NCBI Taxonomy" id="3075545"/>
    <lineage>
        <taxon>Bacteria</taxon>
        <taxon>Bacillati</taxon>
        <taxon>Actinomycetota</taxon>
        <taxon>Actinomycetes</taxon>
        <taxon>Pseudonocardiales</taxon>
        <taxon>Pseudonocardiaceae</taxon>
        <taxon>Pseudonocardia</taxon>
    </lineage>
</organism>
<dbReference type="SUPFAM" id="SSF53756">
    <property type="entry name" value="UDP-Glycosyltransferase/glycogen phosphorylase"/>
    <property type="match status" value="1"/>
</dbReference>
<dbReference type="Proteomes" id="UP001183202">
    <property type="component" value="Unassembled WGS sequence"/>
</dbReference>
<dbReference type="Gene3D" id="3.40.50.2000">
    <property type="entry name" value="Glycogen Phosphorylase B"/>
    <property type="match status" value="2"/>
</dbReference>
<reference evidence="4" key="1">
    <citation type="submission" date="2023-07" db="EMBL/GenBank/DDBJ databases">
        <title>30 novel species of actinomycetes from the DSMZ collection.</title>
        <authorList>
            <person name="Nouioui I."/>
        </authorList>
    </citation>
    <scope>NUCLEOTIDE SEQUENCE [LARGE SCALE GENOMIC DNA]</scope>
    <source>
        <strain evidence="4">DSM 45834</strain>
    </source>
</reference>
<keyword evidence="2" id="KW-0808">Transferase</keyword>
<name>A0ABU2N605_9PSEU</name>
<dbReference type="EMBL" id="JAVREJ010000003">
    <property type="protein sequence ID" value="MDT0349372.1"/>
    <property type="molecule type" value="Genomic_DNA"/>
</dbReference>
<proteinExistence type="predicted"/>
<comment type="caution">
    <text evidence="3">The sequence shown here is derived from an EMBL/GenBank/DDBJ whole genome shotgun (WGS) entry which is preliminary data.</text>
</comment>
<protein>
    <submittedName>
        <fullName evidence="3">Glycosyltransferase family 9 protein</fullName>
    </submittedName>
</protein>
<evidence type="ECO:0000256" key="2">
    <source>
        <dbReference type="ARBA" id="ARBA00022679"/>
    </source>
</evidence>
<keyword evidence="1" id="KW-0328">Glycosyltransferase</keyword>
<dbReference type="InterPro" id="IPR002201">
    <property type="entry name" value="Glyco_trans_9"/>
</dbReference>